<evidence type="ECO:0000256" key="4">
    <source>
        <dbReference type="ARBA" id="ARBA00022692"/>
    </source>
</evidence>
<keyword evidence="9" id="KW-0325">Glycoprotein</keyword>
<comment type="caution">
    <text evidence="11">The sequence shown here is derived from an EMBL/GenBank/DDBJ whole genome shotgun (WGS) entry which is preliminary data.</text>
</comment>
<comment type="subcellular location">
    <subcellularLocation>
        <location evidence="1">Golgi apparatus membrane</location>
        <topology evidence="1">Single-pass type II membrane protein</topology>
    </subcellularLocation>
</comment>
<protein>
    <recommendedName>
        <fullName evidence="13">Galactosylceramide sulfotransferase-like</fullName>
    </recommendedName>
</protein>
<reference evidence="11 12" key="1">
    <citation type="submission" date="2024-01" db="EMBL/GenBank/DDBJ databases">
        <title>The genome of the rayed Mediterranean limpet Patella caerulea (Linnaeus, 1758).</title>
        <authorList>
            <person name="Anh-Thu Weber A."/>
            <person name="Halstead-Nussloch G."/>
        </authorList>
    </citation>
    <scope>NUCLEOTIDE SEQUENCE [LARGE SCALE GENOMIC DNA]</scope>
    <source>
        <strain evidence="11">AATW-2023a</strain>
        <tissue evidence="11">Whole specimen</tissue>
    </source>
</reference>
<evidence type="ECO:0000313" key="11">
    <source>
        <dbReference type="EMBL" id="KAK6194926.1"/>
    </source>
</evidence>
<dbReference type="Pfam" id="PF06990">
    <property type="entry name" value="Gal-3-0_sulfotr"/>
    <property type="match status" value="2"/>
</dbReference>
<dbReference type="Proteomes" id="UP001347796">
    <property type="component" value="Unassembled WGS sequence"/>
</dbReference>
<dbReference type="InterPro" id="IPR027417">
    <property type="entry name" value="P-loop_NTPase"/>
</dbReference>
<evidence type="ECO:0000256" key="1">
    <source>
        <dbReference type="ARBA" id="ARBA00004323"/>
    </source>
</evidence>
<keyword evidence="12" id="KW-1185">Reference proteome</keyword>
<evidence type="ECO:0000256" key="6">
    <source>
        <dbReference type="ARBA" id="ARBA00022989"/>
    </source>
</evidence>
<keyword evidence="7" id="KW-0333">Golgi apparatus</keyword>
<evidence type="ECO:0000313" key="12">
    <source>
        <dbReference type="Proteomes" id="UP001347796"/>
    </source>
</evidence>
<dbReference type="AlphaFoldDB" id="A0AAN8K569"/>
<sequence length="363" mass="42973">MYPTRWKMFGLYGKIASIALVTTLVIAGYNFYKPGLINRTSTKNPTQCTKITHIAFLKVHKCGSTTMSNILHRFALRYNLNVILPDKNGTRFWVLGVLDKNTHKKIIPVAKGEEYNILAVDTYYNKHIYEQLIPNHPFFLAIFREPVERYISYLFYDGGVSKKLKQKMETDPYIFHNYTGGAPPILRDFSFYVQHSSLIRFTERMDKEFDMIMVTEYFDQSLILLKRKLCWTFQDIIYITRNKNFRNQGYAVSPTDRQNIIKQFKHDSIFYEHFKSKLFKELSKLGAGFLEELHQFKMVLKLVKDYCTFVKKGDESLIIPKSTWNQQFIVDPYECYLMQLTEFPLVNILQKRQHKLYSEHSKI</sequence>
<dbReference type="Gene3D" id="3.40.50.300">
    <property type="entry name" value="P-loop containing nucleotide triphosphate hydrolases"/>
    <property type="match status" value="1"/>
</dbReference>
<keyword evidence="4 10" id="KW-0812">Transmembrane</keyword>
<comment type="similarity">
    <text evidence="2">Belongs to the galactose-3-O-sulfotransferase family.</text>
</comment>
<evidence type="ECO:0008006" key="13">
    <source>
        <dbReference type="Google" id="ProtNLM"/>
    </source>
</evidence>
<keyword evidence="6 10" id="KW-1133">Transmembrane helix</keyword>
<evidence type="ECO:0000256" key="8">
    <source>
        <dbReference type="ARBA" id="ARBA00023136"/>
    </source>
</evidence>
<keyword evidence="3" id="KW-0808">Transferase</keyword>
<gene>
    <name evidence="11" type="ORF">SNE40_000456</name>
</gene>
<dbReference type="PANTHER" id="PTHR14647:SF87">
    <property type="entry name" value="PUTATIVE-RELATED"/>
    <property type="match status" value="1"/>
</dbReference>
<evidence type="ECO:0000256" key="10">
    <source>
        <dbReference type="SAM" id="Phobius"/>
    </source>
</evidence>
<evidence type="ECO:0000256" key="9">
    <source>
        <dbReference type="ARBA" id="ARBA00023180"/>
    </source>
</evidence>
<proteinExistence type="inferred from homology"/>
<feature type="transmembrane region" description="Helical" evidence="10">
    <location>
        <begin position="12"/>
        <end position="32"/>
    </location>
</feature>
<name>A0AAN8K569_PATCE</name>
<dbReference type="EMBL" id="JAZGQO010000001">
    <property type="protein sequence ID" value="KAK6194926.1"/>
    <property type="molecule type" value="Genomic_DNA"/>
</dbReference>
<evidence type="ECO:0000256" key="5">
    <source>
        <dbReference type="ARBA" id="ARBA00022968"/>
    </source>
</evidence>
<dbReference type="GO" id="GO:0001733">
    <property type="term" value="F:galactosylceramide sulfotransferase activity"/>
    <property type="evidence" value="ECO:0007669"/>
    <property type="project" value="InterPro"/>
</dbReference>
<keyword evidence="5" id="KW-0735">Signal-anchor</keyword>
<dbReference type="GO" id="GO:0000139">
    <property type="term" value="C:Golgi membrane"/>
    <property type="evidence" value="ECO:0007669"/>
    <property type="project" value="UniProtKB-SubCell"/>
</dbReference>
<keyword evidence="8 10" id="KW-0472">Membrane</keyword>
<dbReference type="PANTHER" id="PTHR14647">
    <property type="entry name" value="GALACTOSE-3-O-SULFOTRANSFERASE"/>
    <property type="match status" value="1"/>
</dbReference>
<evidence type="ECO:0000256" key="7">
    <source>
        <dbReference type="ARBA" id="ARBA00023034"/>
    </source>
</evidence>
<evidence type="ECO:0000256" key="3">
    <source>
        <dbReference type="ARBA" id="ARBA00022679"/>
    </source>
</evidence>
<organism evidence="11 12">
    <name type="scientific">Patella caerulea</name>
    <name type="common">Rayed Mediterranean limpet</name>
    <dbReference type="NCBI Taxonomy" id="87958"/>
    <lineage>
        <taxon>Eukaryota</taxon>
        <taxon>Metazoa</taxon>
        <taxon>Spiralia</taxon>
        <taxon>Lophotrochozoa</taxon>
        <taxon>Mollusca</taxon>
        <taxon>Gastropoda</taxon>
        <taxon>Patellogastropoda</taxon>
        <taxon>Patelloidea</taxon>
        <taxon>Patellidae</taxon>
        <taxon>Patella</taxon>
    </lineage>
</organism>
<dbReference type="InterPro" id="IPR009729">
    <property type="entry name" value="Gal-3-0_sulfotransfrase"/>
</dbReference>
<dbReference type="SUPFAM" id="SSF52540">
    <property type="entry name" value="P-loop containing nucleoside triphosphate hydrolases"/>
    <property type="match status" value="1"/>
</dbReference>
<accession>A0AAN8K569</accession>
<dbReference type="GO" id="GO:0009247">
    <property type="term" value="P:glycolipid biosynthetic process"/>
    <property type="evidence" value="ECO:0007669"/>
    <property type="project" value="InterPro"/>
</dbReference>
<evidence type="ECO:0000256" key="2">
    <source>
        <dbReference type="ARBA" id="ARBA00008124"/>
    </source>
</evidence>